<dbReference type="InterPro" id="IPR016155">
    <property type="entry name" value="Mopterin_synth/thiamin_S_b"/>
</dbReference>
<dbReference type="CDD" id="cd00565">
    <property type="entry name" value="Ubl_ThiS"/>
    <property type="match status" value="1"/>
</dbReference>
<dbReference type="PANTHER" id="PTHR34472:SF1">
    <property type="entry name" value="SULFUR CARRIER PROTEIN THIS"/>
    <property type="match status" value="1"/>
</dbReference>
<evidence type="ECO:0000313" key="1">
    <source>
        <dbReference type="EMBL" id="QDT14313.1"/>
    </source>
</evidence>
<organism evidence="1 2">
    <name type="scientific">Alienimonas californiensis</name>
    <dbReference type="NCBI Taxonomy" id="2527989"/>
    <lineage>
        <taxon>Bacteria</taxon>
        <taxon>Pseudomonadati</taxon>
        <taxon>Planctomycetota</taxon>
        <taxon>Planctomycetia</taxon>
        <taxon>Planctomycetales</taxon>
        <taxon>Planctomycetaceae</taxon>
        <taxon>Alienimonas</taxon>
    </lineage>
</organism>
<accession>A0A517P4M0</accession>
<protein>
    <submittedName>
        <fullName evidence="1">Sulfur carrier protein ThiS</fullName>
    </submittedName>
</protein>
<dbReference type="RefSeq" id="WP_145357043.1">
    <property type="nucleotide sequence ID" value="NZ_CP036265.1"/>
</dbReference>
<proteinExistence type="predicted"/>
<dbReference type="NCBIfam" id="TIGR01683">
    <property type="entry name" value="thiS"/>
    <property type="match status" value="1"/>
</dbReference>
<dbReference type="Pfam" id="PF02597">
    <property type="entry name" value="ThiS"/>
    <property type="match status" value="1"/>
</dbReference>
<sequence length="76" mass="7942">MTPPAPTTAGLSLTVNGEPREFPAGLTVAGLLEELGVPTRGSAVERNRELVPRRQHAETPLQSGDRIEIVTLVGGG</sequence>
<dbReference type="Proteomes" id="UP000318741">
    <property type="component" value="Chromosome"/>
</dbReference>
<dbReference type="InterPro" id="IPR010035">
    <property type="entry name" value="Thi_S"/>
</dbReference>
<evidence type="ECO:0000313" key="2">
    <source>
        <dbReference type="Proteomes" id="UP000318741"/>
    </source>
</evidence>
<reference evidence="1 2" key="1">
    <citation type="submission" date="2019-02" db="EMBL/GenBank/DDBJ databases">
        <title>Deep-cultivation of Planctomycetes and their phenomic and genomic characterization uncovers novel biology.</title>
        <authorList>
            <person name="Wiegand S."/>
            <person name="Jogler M."/>
            <person name="Boedeker C."/>
            <person name="Pinto D."/>
            <person name="Vollmers J."/>
            <person name="Rivas-Marin E."/>
            <person name="Kohn T."/>
            <person name="Peeters S.H."/>
            <person name="Heuer A."/>
            <person name="Rast P."/>
            <person name="Oberbeckmann S."/>
            <person name="Bunk B."/>
            <person name="Jeske O."/>
            <person name="Meyerdierks A."/>
            <person name="Storesund J.E."/>
            <person name="Kallscheuer N."/>
            <person name="Luecker S."/>
            <person name="Lage O.M."/>
            <person name="Pohl T."/>
            <person name="Merkel B.J."/>
            <person name="Hornburger P."/>
            <person name="Mueller R.-W."/>
            <person name="Bruemmer F."/>
            <person name="Labrenz M."/>
            <person name="Spormann A.M."/>
            <person name="Op den Camp H."/>
            <person name="Overmann J."/>
            <person name="Amann R."/>
            <person name="Jetten M.S.M."/>
            <person name="Mascher T."/>
            <person name="Medema M.H."/>
            <person name="Devos D.P."/>
            <person name="Kaster A.-K."/>
            <person name="Ovreas L."/>
            <person name="Rohde M."/>
            <person name="Galperin M.Y."/>
            <person name="Jogler C."/>
        </authorList>
    </citation>
    <scope>NUCLEOTIDE SEQUENCE [LARGE SCALE GENOMIC DNA]</scope>
    <source>
        <strain evidence="1 2">CA12</strain>
    </source>
</reference>
<dbReference type="EMBL" id="CP036265">
    <property type="protein sequence ID" value="QDT14313.1"/>
    <property type="molecule type" value="Genomic_DNA"/>
</dbReference>
<gene>
    <name evidence="1" type="primary">thiS</name>
    <name evidence="1" type="ORF">CA12_03850</name>
</gene>
<dbReference type="InterPro" id="IPR012675">
    <property type="entry name" value="Beta-grasp_dom_sf"/>
</dbReference>
<dbReference type="Gene3D" id="3.10.20.30">
    <property type="match status" value="1"/>
</dbReference>
<dbReference type="OrthoDB" id="9798559at2"/>
<dbReference type="SUPFAM" id="SSF54285">
    <property type="entry name" value="MoaD/ThiS"/>
    <property type="match status" value="1"/>
</dbReference>
<name>A0A517P4M0_9PLAN</name>
<dbReference type="AlphaFoldDB" id="A0A517P4M0"/>
<dbReference type="InterPro" id="IPR003749">
    <property type="entry name" value="ThiS/MoaD-like"/>
</dbReference>
<keyword evidence="2" id="KW-1185">Reference proteome</keyword>
<dbReference type="PANTHER" id="PTHR34472">
    <property type="entry name" value="SULFUR CARRIER PROTEIN THIS"/>
    <property type="match status" value="1"/>
</dbReference>
<dbReference type="KEGG" id="acaf:CA12_03850"/>